<evidence type="ECO:0000313" key="5">
    <source>
        <dbReference type="EMBL" id="MUZ71319.1"/>
    </source>
</evidence>
<name>A0A120DDR4_AGRVI</name>
<evidence type="ECO:0000313" key="3">
    <source>
        <dbReference type="EMBL" id="MUP05647.1"/>
    </source>
</evidence>
<comment type="caution">
    <text evidence="2">The sequence shown here is derived from an EMBL/GenBank/DDBJ whole genome shotgun (WGS) entry which is preliminary data.</text>
</comment>
<feature type="signal peptide" evidence="1">
    <location>
        <begin position="1"/>
        <end position="18"/>
    </location>
</feature>
<dbReference type="Proteomes" id="UP000477951">
    <property type="component" value="Unassembled WGS sequence"/>
</dbReference>
<dbReference type="AlphaFoldDB" id="A0A120DDR4"/>
<evidence type="ECO:0000313" key="11">
    <source>
        <dbReference type="Proteomes" id="UP000477951"/>
    </source>
</evidence>
<keyword evidence="1" id="KW-0732">Signal</keyword>
<dbReference type="Proteomes" id="UP000175993">
    <property type="component" value="Unassembled WGS sequence"/>
</dbReference>
<dbReference type="EMBL" id="WPHM01000017">
    <property type="protein sequence ID" value="MUZ60502.1"/>
    <property type="molecule type" value="Genomic_DNA"/>
</dbReference>
<evidence type="ECO:0000313" key="2">
    <source>
        <dbReference type="EMBL" id="KAA3532159.1"/>
    </source>
</evidence>
<dbReference type="Proteomes" id="UP000440716">
    <property type="component" value="Unassembled WGS sequence"/>
</dbReference>
<evidence type="ECO:0000313" key="8">
    <source>
        <dbReference type="Proteomes" id="UP000436692"/>
    </source>
</evidence>
<dbReference type="EMBL" id="QUSG01000001">
    <property type="protein sequence ID" value="KAA3532159.1"/>
    <property type="molecule type" value="Genomic_DNA"/>
</dbReference>
<dbReference type="PIRSF" id="PIRSF002721">
    <property type="entry name" value="Surface_antigen_Rickettsia"/>
    <property type="match status" value="1"/>
</dbReference>
<protein>
    <recommendedName>
        <fullName evidence="12">Surface antigen</fullName>
    </recommendedName>
</protein>
<dbReference type="RefSeq" id="WP_060715957.1">
    <property type="nucleotide sequence ID" value="NZ_CP055265.1"/>
</dbReference>
<reference evidence="2 9" key="1">
    <citation type="submission" date="2018-08" db="EMBL/GenBank/DDBJ databases">
        <title>Genome sequencing of Agrobacterium vitis strain ICMP 10754.</title>
        <authorList>
            <person name="Visnovsky S.B."/>
            <person name="Pitman A.R."/>
        </authorList>
    </citation>
    <scope>NUCLEOTIDE SEQUENCE [LARGE SCALE GENOMIC DNA]</scope>
    <source>
        <strain evidence="2 9">ICMP 10754</strain>
    </source>
</reference>
<reference evidence="3 7" key="2">
    <citation type="submission" date="2019-11" db="EMBL/GenBank/DDBJ databases">
        <title>Whole-genome sequencing of Allorhizobium vitis.</title>
        <authorList>
            <person name="Gan H.M."/>
            <person name="Savka M.A."/>
        </authorList>
    </citation>
    <scope>NUCLEOTIDE SEQUENCE [LARGE SCALE GENOMIC DNA]</scope>
    <source>
        <strain evidence="3 7">AB4</strain>
    </source>
</reference>
<gene>
    <name evidence="3" type="ORF">BBI04_012620</name>
    <name evidence="2" type="ORF">DXT89_02075</name>
    <name evidence="6" type="ORF">GOZ88_18710</name>
    <name evidence="5" type="ORF">GOZ90_01400</name>
    <name evidence="4" type="ORF">GOZ95_24035</name>
</gene>
<dbReference type="EMBL" id="MBEV02000006">
    <property type="protein sequence ID" value="MUP05647.1"/>
    <property type="molecule type" value="Genomic_DNA"/>
</dbReference>
<accession>A0A120DDR4</accession>
<evidence type="ECO:0000313" key="9">
    <source>
        <dbReference type="Proteomes" id="UP000436911"/>
    </source>
</evidence>
<dbReference type="EMBL" id="WPHR01000001">
    <property type="protein sequence ID" value="MUZ71319.1"/>
    <property type="molecule type" value="Genomic_DNA"/>
</dbReference>
<dbReference type="EMBL" id="WPHU01000008">
    <property type="protein sequence ID" value="MVA58139.1"/>
    <property type="molecule type" value="Genomic_DNA"/>
</dbReference>
<dbReference type="PROSITE" id="PS51257">
    <property type="entry name" value="PROKAR_LIPOPROTEIN"/>
    <property type="match status" value="1"/>
</dbReference>
<evidence type="ECO:0000313" key="10">
    <source>
        <dbReference type="Proteomes" id="UP000440716"/>
    </source>
</evidence>
<feature type="chain" id="PRO_5013474665" description="Surface antigen" evidence="1">
    <location>
        <begin position="19"/>
        <end position="139"/>
    </location>
</feature>
<proteinExistence type="predicted"/>
<dbReference type="GeneID" id="60682061"/>
<dbReference type="InterPro" id="IPR016364">
    <property type="entry name" value="Surface_antigen_Rickettsia"/>
</dbReference>
<sequence length="139" mass="14628">MRKISTGFAFALLGCALALTSCKTTGGSTGLLAKSTTSSSLYLNALQGGIVSRTGAELDNSQKQRALAAEYQALEVAPGGQTVTWRDDDVSGEVVAAAPYQVGNQNCRQYRHKVTVDGKTVEARGVACRNEDGTWTPLT</sequence>
<dbReference type="OrthoDB" id="5402098at2"/>
<dbReference type="Proteomes" id="UP000436692">
    <property type="component" value="Unassembled WGS sequence"/>
</dbReference>
<reference evidence="8 10" key="3">
    <citation type="submission" date="2019-12" db="EMBL/GenBank/DDBJ databases">
        <title>Whole-genome sequencing of Allorhizobium vitis.</title>
        <authorList>
            <person name="Gan H.M."/>
            <person name="Szegedi E."/>
            <person name="Burr T."/>
            <person name="Savka M.A."/>
        </authorList>
    </citation>
    <scope>NUCLEOTIDE SEQUENCE [LARGE SCALE GENOMIC DNA]</scope>
    <source>
        <strain evidence="6 10">CG415</strain>
        <strain evidence="5 11">CG516</strain>
        <strain evidence="4 8">CG989</strain>
    </source>
</reference>
<organism evidence="2 9">
    <name type="scientific">Agrobacterium vitis</name>
    <name type="common">Rhizobium vitis</name>
    <dbReference type="NCBI Taxonomy" id="373"/>
    <lineage>
        <taxon>Bacteria</taxon>
        <taxon>Pseudomonadati</taxon>
        <taxon>Pseudomonadota</taxon>
        <taxon>Alphaproteobacteria</taxon>
        <taxon>Hyphomicrobiales</taxon>
        <taxon>Rhizobiaceae</taxon>
        <taxon>Rhizobium/Agrobacterium group</taxon>
        <taxon>Agrobacterium</taxon>
    </lineage>
</organism>
<evidence type="ECO:0000256" key="1">
    <source>
        <dbReference type="SAM" id="SignalP"/>
    </source>
</evidence>
<evidence type="ECO:0000313" key="4">
    <source>
        <dbReference type="EMBL" id="MUZ60502.1"/>
    </source>
</evidence>
<evidence type="ECO:0008006" key="12">
    <source>
        <dbReference type="Google" id="ProtNLM"/>
    </source>
</evidence>
<evidence type="ECO:0000313" key="7">
    <source>
        <dbReference type="Proteomes" id="UP000175993"/>
    </source>
</evidence>
<evidence type="ECO:0000313" key="6">
    <source>
        <dbReference type="EMBL" id="MVA58139.1"/>
    </source>
</evidence>
<dbReference type="Proteomes" id="UP000436911">
    <property type="component" value="Unassembled WGS sequence"/>
</dbReference>